<gene>
    <name evidence="1" type="ORF">BZM27_53975</name>
</gene>
<evidence type="ECO:0000313" key="1">
    <source>
        <dbReference type="EMBL" id="TCG02690.1"/>
    </source>
</evidence>
<proteinExistence type="predicted"/>
<dbReference type="EMBL" id="MWML01000857">
    <property type="protein sequence ID" value="TCG02690.1"/>
    <property type="molecule type" value="Genomic_DNA"/>
</dbReference>
<keyword evidence="2" id="KW-1185">Reference proteome</keyword>
<dbReference type="AlphaFoldDB" id="A0A4R0X5N3"/>
<dbReference type="Proteomes" id="UP000294200">
    <property type="component" value="Unassembled WGS sequence"/>
</dbReference>
<reference evidence="1 2" key="1">
    <citation type="submission" date="2017-02" db="EMBL/GenBank/DDBJ databases">
        <title>Paraburkholderia sophoroidis sp. nov. and Paraburkholderia steynii sp. nov. rhizobial symbionts of the fynbos legume Hypocalyptus sophoroides.</title>
        <authorList>
            <person name="Steenkamp E.T."/>
            <person name="Beukes C.W."/>
            <person name="Van Zyl E."/>
            <person name="Avontuur J."/>
            <person name="Chan W.Y."/>
            <person name="Hassen A."/>
            <person name="Palmer M."/>
            <person name="Mthombeni L."/>
            <person name="Phalane F."/>
            <person name="Sereme K."/>
            <person name="Venter S.N."/>
        </authorList>
    </citation>
    <scope>NUCLEOTIDE SEQUENCE [LARGE SCALE GENOMIC DNA]</scope>
    <source>
        <strain evidence="1 2">HC1.1ba</strain>
    </source>
</reference>
<name>A0A4R0X5N3_9BURK</name>
<protein>
    <submittedName>
        <fullName evidence="1">Uncharacterized protein</fullName>
    </submittedName>
</protein>
<organism evidence="1 2">
    <name type="scientific">Paraburkholderia steynii</name>
    <dbReference type="NCBI Taxonomy" id="1245441"/>
    <lineage>
        <taxon>Bacteria</taxon>
        <taxon>Pseudomonadati</taxon>
        <taxon>Pseudomonadota</taxon>
        <taxon>Betaproteobacteria</taxon>
        <taxon>Burkholderiales</taxon>
        <taxon>Burkholderiaceae</taxon>
        <taxon>Paraburkholderia</taxon>
    </lineage>
</organism>
<sequence>MKTVWRVGSSKPVKSLVDYHDNCVAHFEPSVALDALAPKLVNNLLLILSFVFDALVASPCLSV</sequence>
<comment type="caution">
    <text evidence="1">The sequence shown here is derived from an EMBL/GenBank/DDBJ whole genome shotgun (WGS) entry which is preliminary data.</text>
</comment>
<accession>A0A4R0X5N3</accession>
<evidence type="ECO:0000313" key="2">
    <source>
        <dbReference type="Proteomes" id="UP000294200"/>
    </source>
</evidence>